<keyword evidence="2" id="KW-1185">Reference proteome</keyword>
<accession>A0ABT6YLU2</accession>
<sequence length="91" mass="9486">MGRSVKGTEKAQSGRGIVKAEVAEAQRHKVIFGRDAMLASNGGGIVKAEVPSCLCHFKKTLCASVPLPLDASIASLLCLPSPLSLKTQTLP</sequence>
<proteinExistence type="predicted"/>
<protein>
    <submittedName>
        <fullName evidence="1">Uncharacterized protein</fullName>
    </submittedName>
</protein>
<gene>
    <name evidence="1" type="ORF">QM480_08790</name>
</gene>
<reference evidence="1 2" key="1">
    <citation type="submission" date="2023-05" db="EMBL/GenBank/DDBJ databases">
        <title>Novel species of genus Flectobacillus isolated from stream in China.</title>
        <authorList>
            <person name="Lu H."/>
        </authorList>
    </citation>
    <scope>NUCLEOTIDE SEQUENCE [LARGE SCALE GENOMIC DNA]</scope>
    <source>
        <strain evidence="1 2">DC10W</strain>
    </source>
</reference>
<dbReference type="EMBL" id="JASHID010000005">
    <property type="protein sequence ID" value="MDI9864421.1"/>
    <property type="molecule type" value="Genomic_DNA"/>
</dbReference>
<organism evidence="1 2">
    <name type="scientific">Flectobacillus longus</name>
    <dbReference type="NCBI Taxonomy" id="2984207"/>
    <lineage>
        <taxon>Bacteria</taxon>
        <taxon>Pseudomonadati</taxon>
        <taxon>Bacteroidota</taxon>
        <taxon>Cytophagia</taxon>
        <taxon>Cytophagales</taxon>
        <taxon>Flectobacillaceae</taxon>
        <taxon>Flectobacillus</taxon>
    </lineage>
</organism>
<comment type="caution">
    <text evidence="1">The sequence shown here is derived from an EMBL/GenBank/DDBJ whole genome shotgun (WGS) entry which is preliminary data.</text>
</comment>
<dbReference type="Proteomes" id="UP001236569">
    <property type="component" value="Unassembled WGS sequence"/>
</dbReference>
<name>A0ABT6YLU2_9BACT</name>
<evidence type="ECO:0000313" key="1">
    <source>
        <dbReference type="EMBL" id="MDI9864421.1"/>
    </source>
</evidence>
<dbReference type="RefSeq" id="WP_283369617.1">
    <property type="nucleotide sequence ID" value="NZ_JASHID010000005.1"/>
</dbReference>
<evidence type="ECO:0000313" key="2">
    <source>
        <dbReference type="Proteomes" id="UP001236569"/>
    </source>
</evidence>